<dbReference type="SUPFAM" id="SSF54897">
    <property type="entry name" value="Protease propeptides/inhibitors"/>
    <property type="match status" value="1"/>
</dbReference>
<evidence type="ECO:0008006" key="14">
    <source>
        <dbReference type="Google" id="ProtNLM"/>
    </source>
</evidence>
<dbReference type="PANTHER" id="PTHR42884">
    <property type="entry name" value="PROPROTEIN CONVERTASE SUBTILISIN/KEXIN-RELATED"/>
    <property type="match status" value="1"/>
</dbReference>
<keyword evidence="3" id="KW-0732">Signal</keyword>
<evidence type="ECO:0000256" key="4">
    <source>
        <dbReference type="ARBA" id="ARBA00022801"/>
    </source>
</evidence>
<keyword evidence="6" id="KW-0865">Zymogen</keyword>
<name>A0AAW0N425_9GOBI</name>
<evidence type="ECO:0000256" key="2">
    <source>
        <dbReference type="ARBA" id="ARBA00022685"/>
    </source>
</evidence>
<dbReference type="GO" id="GO:0000139">
    <property type="term" value="C:Golgi membrane"/>
    <property type="evidence" value="ECO:0007669"/>
    <property type="project" value="TreeGrafter"/>
</dbReference>
<evidence type="ECO:0000256" key="3">
    <source>
        <dbReference type="ARBA" id="ARBA00022729"/>
    </source>
</evidence>
<dbReference type="InterPro" id="IPR032815">
    <property type="entry name" value="S8_pro-domain"/>
</dbReference>
<dbReference type="Pfam" id="PF16470">
    <property type="entry name" value="S8_pro-domain"/>
    <property type="match status" value="1"/>
</dbReference>
<evidence type="ECO:0000259" key="10">
    <source>
        <dbReference type="Pfam" id="PF00082"/>
    </source>
</evidence>
<dbReference type="Pfam" id="PF00082">
    <property type="entry name" value="Peptidase_S8"/>
    <property type="match status" value="1"/>
</dbReference>
<dbReference type="PROSITE" id="PS51892">
    <property type="entry name" value="SUBTILASE"/>
    <property type="match status" value="1"/>
</dbReference>
<sequence length="214" mass="24049">MLMMMSCPGLASSDRESDGHPQVVLLHLWTACGVLLSLELMCTDAEVYTNTWAVQIRGGAEEADRIAKEHGFVNLGNVFGDYYHFKHHAVEKRALSSHGTTHVRLQKDPQVLWAEQQVWYLSDPAHQDLNTKEAWAQGYTGRGVVVTILDDGIEKDHPDLITNYDPEASYDVNDGDADPQPRYTQRNENRPKCALSAPLQREPLVPLADPRCNR</sequence>
<keyword evidence="13" id="KW-1185">Reference proteome</keyword>
<keyword evidence="5" id="KW-0720">Serine protease</keyword>
<comment type="caution">
    <text evidence="8">Lacks conserved residue(s) required for the propagation of feature annotation.</text>
</comment>
<organism evidence="12 13">
    <name type="scientific">Mugilogobius chulae</name>
    <name type="common">yellowstripe goby</name>
    <dbReference type="NCBI Taxonomy" id="88201"/>
    <lineage>
        <taxon>Eukaryota</taxon>
        <taxon>Metazoa</taxon>
        <taxon>Chordata</taxon>
        <taxon>Craniata</taxon>
        <taxon>Vertebrata</taxon>
        <taxon>Euteleostomi</taxon>
        <taxon>Actinopterygii</taxon>
        <taxon>Neopterygii</taxon>
        <taxon>Teleostei</taxon>
        <taxon>Neoteleostei</taxon>
        <taxon>Acanthomorphata</taxon>
        <taxon>Gobiaria</taxon>
        <taxon>Gobiiformes</taxon>
        <taxon>Gobioidei</taxon>
        <taxon>Gobiidae</taxon>
        <taxon>Gobionellinae</taxon>
        <taxon>Mugilogobius</taxon>
    </lineage>
</organism>
<feature type="domain" description="Peptidase S8/S53" evidence="10">
    <location>
        <begin position="141"/>
        <end position="189"/>
    </location>
</feature>
<dbReference type="GO" id="GO:0004252">
    <property type="term" value="F:serine-type endopeptidase activity"/>
    <property type="evidence" value="ECO:0007669"/>
    <property type="project" value="InterPro"/>
</dbReference>
<keyword evidence="2" id="KW-0165">Cleavage on pair of basic residues</keyword>
<feature type="region of interest" description="Disordered" evidence="9">
    <location>
        <begin position="164"/>
        <end position="192"/>
    </location>
</feature>
<evidence type="ECO:0000256" key="5">
    <source>
        <dbReference type="ARBA" id="ARBA00022825"/>
    </source>
</evidence>
<dbReference type="Gene3D" id="3.30.70.850">
    <property type="entry name" value="Peptidase S8, pro-domain"/>
    <property type="match status" value="1"/>
</dbReference>
<protein>
    <recommendedName>
        <fullName evidence="14">Furin</fullName>
    </recommendedName>
</protein>
<dbReference type="InterPro" id="IPR023827">
    <property type="entry name" value="Peptidase_S8_Asp-AS"/>
</dbReference>
<evidence type="ECO:0000256" key="8">
    <source>
        <dbReference type="PROSITE-ProRule" id="PRU01240"/>
    </source>
</evidence>
<dbReference type="Proteomes" id="UP001460270">
    <property type="component" value="Unassembled WGS sequence"/>
</dbReference>
<evidence type="ECO:0000256" key="9">
    <source>
        <dbReference type="SAM" id="MobiDB-lite"/>
    </source>
</evidence>
<feature type="domain" description="Peptidase S8 pro-domain" evidence="11">
    <location>
        <begin position="51"/>
        <end position="118"/>
    </location>
</feature>
<dbReference type="GO" id="GO:0016486">
    <property type="term" value="P:peptide hormone processing"/>
    <property type="evidence" value="ECO:0007669"/>
    <property type="project" value="TreeGrafter"/>
</dbReference>
<comment type="similarity">
    <text evidence="8">Belongs to the peptidase S8 family.</text>
</comment>
<accession>A0AAW0N425</accession>
<comment type="caution">
    <text evidence="12">The sequence shown here is derived from an EMBL/GenBank/DDBJ whole genome shotgun (WGS) entry which is preliminary data.</text>
</comment>
<dbReference type="FunFam" id="3.30.70.850:FF:000001">
    <property type="entry name" value="Proprotein convertase subtilisin/kexin type 5"/>
    <property type="match status" value="1"/>
</dbReference>
<evidence type="ECO:0000256" key="6">
    <source>
        <dbReference type="ARBA" id="ARBA00023145"/>
    </source>
</evidence>
<keyword evidence="7" id="KW-0325">Glycoprotein</keyword>
<keyword evidence="1" id="KW-0645">Protease</keyword>
<evidence type="ECO:0000256" key="1">
    <source>
        <dbReference type="ARBA" id="ARBA00022670"/>
    </source>
</evidence>
<evidence type="ECO:0000259" key="11">
    <source>
        <dbReference type="Pfam" id="PF16470"/>
    </source>
</evidence>
<evidence type="ECO:0000256" key="7">
    <source>
        <dbReference type="ARBA" id="ARBA00023180"/>
    </source>
</evidence>
<dbReference type="GO" id="GO:0005802">
    <property type="term" value="C:trans-Golgi network"/>
    <property type="evidence" value="ECO:0007669"/>
    <property type="project" value="TreeGrafter"/>
</dbReference>
<proteinExistence type="inferred from homology"/>
<dbReference type="InterPro" id="IPR038466">
    <property type="entry name" value="S8_pro-domain_sf"/>
</dbReference>
<keyword evidence="4" id="KW-0378">Hydrolase</keyword>
<dbReference type="PROSITE" id="PS00136">
    <property type="entry name" value="SUBTILASE_ASP"/>
    <property type="match status" value="1"/>
</dbReference>
<evidence type="ECO:0000313" key="13">
    <source>
        <dbReference type="Proteomes" id="UP001460270"/>
    </source>
</evidence>
<dbReference type="InterPro" id="IPR000209">
    <property type="entry name" value="Peptidase_S8/S53_dom"/>
</dbReference>
<dbReference type="SUPFAM" id="SSF52743">
    <property type="entry name" value="Subtilisin-like"/>
    <property type="match status" value="1"/>
</dbReference>
<gene>
    <name evidence="12" type="ORF">WMY93_023351</name>
</gene>
<dbReference type="Gene3D" id="3.40.50.200">
    <property type="entry name" value="Peptidase S8/S53 domain"/>
    <property type="match status" value="1"/>
</dbReference>
<dbReference type="InterPro" id="IPR036852">
    <property type="entry name" value="Peptidase_S8/S53_dom_sf"/>
</dbReference>
<evidence type="ECO:0000313" key="12">
    <source>
        <dbReference type="EMBL" id="KAK7891388.1"/>
    </source>
</evidence>
<dbReference type="PANTHER" id="PTHR42884:SF11">
    <property type="entry name" value="FURIN (PAIRED BASIC AMINO ACID CLEAVING ENZYME) B"/>
    <property type="match status" value="1"/>
</dbReference>
<dbReference type="AlphaFoldDB" id="A0AAW0N425"/>
<reference evidence="13" key="1">
    <citation type="submission" date="2024-04" db="EMBL/GenBank/DDBJ databases">
        <title>Salinicola lusitanus LLJ914,a marine bacterium isolated from the Okinawa Trough.</title>
        <authorList>
            <person name="Li J."/>
        </authorList>
    </citation>
    <scope>NUCLEOTIDE SEQUENCE [LARGE SCALE GENOMIC DNA]</scope>
</reference>
<dbReference type="EMBL" id="JBBPFD010000017">
    <property type="protein sequence ID" value="KAK7891388.1"/>
    <property type="molecule type" value="Genomic_DNA"/>
</dbReference>